<dbReference type="AlphaFoldDB" id="A0A848DE66"/>
<dbReference type="EMBL" id="JAAXKZ010000009">
    <property type="protein sequence ID" value="NMH90863.1"/>
    <property type="molecule type" value="Genomic_DNA"/>
</dbReference>
<gene>
    <name evidence="1" type="ORF">HF519_04540</name>
</gene>
<dbReference type="Proteomes" id="UP000586918">
    <property type="component" value="Unassembled WGS sequence"/>
</dbReference>
<dbReference type="RefSeq" id="WP_169410298.1">
    <property type="nucleotide sequence ID" value="NZ_JAAXKZ010000009.1"/>
</dbReference>
<sequence>MTQHQGRISLASLRVLVDEHRLHTFTDVQGRSQGFSPLVARLIAGRQACLRELTYAYRPDAEPVPATPRGAAEPFGVGKVAREAFGDDMVEHHSNTARVELAAFDAAVTDWERARGLERL</sequence>
<dbReference type="GO" id="GO:0003824">
    <property type="term" value="F:catalytic activity"/>
    <property type="evidence" value="ECO:0007669"/>
    <property type="project" value="InterPro"/>
</dbReference>
<proteinExistence type="predicted"/>
<accession>A0A848DE66</accession>
<dbReference type="InterPro" id="IPR014746">
    <property type="entry name" value="Gln_synth/guanido_kin_cat_dom"/>
</dbReference>
<evidence type="ECO:0000313" key="1">
    <source>
        <dbReference type="EMBL" id="NMH90863.1"/>
    </source>
</evidence>
<keyword evidence="2" id="KW-1185">Reference proteome</keyword>
<name>A0A848DE66_9PSEU</name>
<comment type="caution">
    <text evidence="1">The sequence shown here is derived from an EMBL/GenBank/DDBJ whole genome shotgun (WGS) entry which is preliminary data.</text>
</comment>
<reference evidence="1 2" key="1">
    <citation type="submission" date="2020-04" db="EMBL/GenBank/DDBJ databases">
        <authorList>
            <person name="Klaysubun C."/>
            <person name="Duangmal K."/>
            <person name="Lipun K."/>
        </authorList>
    </citation>
    <scope>NUCLEOTIDE SEQUENCE [LARGE SCALE GENOMIC DNA]</scope>
    <source>
        <strain evidence="1 2">DSM 45300</strain>
    </source>
</reference>
<protein>
    <submittedName>
        <fullName evidence="1">Uncharacterized protein</fullName>
    </submittedName>
</protein>
<dbReference type="SUPFAM" id="SSF55931">
    <property type="entry name" value="Glutamine synthetase/guanido kinase"/>
    <property type="match status" value="1"/>
</dbReference>
<evidence type="ECO:0000313" key="2">
    <source>
        <dbReference type="Proteomes" id="UP000586918"/>
    </source>
</evidence>
<organism evidence="1 2">
    <name type="scientific">Pseudonocardia bannensis</name>
    <dbReference type="NCBI Taxonomy" id="630973"/>
    <lineage>
        <taxon>Bacteria</taxon>
        <taxon>Bacillati</taxon>
        <taxon>Actinomycetota</taxon>
        <taxon>Actinomycetes</taxon>
        <taxon>Pseudonocardiales</taxon>
        <taxon>Pseudonocardiaceae</taxon>
        <taxon>Pseudonocardia</taxon>
    </lineage>
</organism>
<dbReference type="Gene3D" id="3.30.590.10">
    <property type="entry name" value="Glutamine synthetase/guanido kinase, catalytic domain"/>
    <property type="match status" value="1"/>
</dbReference>